<dbReference type="Proteomes" id="UP000694402">
    <property type="component" value="Unassembled WGS sequence"/>
</dbReference>
<organism evidence="1 2">
    <name type="scientific">Oncorhynchus tshawytscha</name>
    <name type="common">Chinook salmon</name>
    <name type="synonym">Salmo tshawytscha</name>
    <dbReference type="NCBI Taxonomy" id="74940"/>
    <lineage>
        <taxon>Eukaryota</taxon>
        <taxon>Metazoa</taxon>
        <taxon>Chordata</taxon>
        <taxon>Craniata</taxon>
        <taxon>Vertebrata</taxon>
        <taxon>Euteleostomi</taxon>
        <taxon>Actinopterygii</taxon>
        <taxon>Neopterygii</taxon>
        <taxon>Teleostei</taxon>
        <taxon>Protacanthopterygii</taxon>
        <taxon>Salmoniformes</taxon>
        <taxon>Salmonidae</taxon>
        <taxon>Salmoninae</taxon>
        <taxon>Oncorhynchus</taxon>
    </lineage>
</organism>
<accession>A0A8C8EU50</accession>
<dbReference type="AlphaFoldDB" id="A0A8C8EU50"/>
<keyword evidence="2" id="KW-1185">Reference proteome</keyword>
<dbReference type="GeneTree" id="ENSGT01030000236783"/>
<evidence type="ECO:0000313" key="1">
    <source>
        <dbReference type="Ensembl" id="ENSOTSP00005024866.1"/>
    </source>
</evidence>
<protein>
    <submittedName>
        <fullName evidence="1">Uncharacterized protein</fullName>
    </submittedName>
</protein>
<name>A0A8C8EU50_ONCTS</name>
<proteinExistence type="predicted"/>
<dbReference type="PANTHER" id="PTHR19446">
    <property type="entry name" value="REVERSE TRANSCRIPTASES"/>
    <property type="match status" value="1"/>
</dbReference>
<gene>
    <name evidence="1" type="primary">LRRC23</name>
</gene>
<reference evidence="1" key="2">
    <citation type="submission" date="2025-09" db="UniProtKB">
        <authorList>
            <consortium name="Ensembl"/>
        </authorList>
    </citation>
    <scope>IDENTIFICATION</scope>
</reference>
<sequence length="109" mass="12441">MSLPTIHVGDRELLRKEISKDEIQEMIQTLKDGKPPGHDGFGPEFYRNGQGFITEPLLKMYTDYFARGELPPTLSHTNIDEDCSNYRLVSLISVDSKILARGLERFLQT</sequence>
<dbReference type="Ensembl" id="ENSOTST00005026887.2">
    <property type="protein sequence ID" value="ENSOTSP00005024866.1"/>
    <property type="gene ID" value="ENSOTSG00005011724.2"/>
</dbReference>
<reference evidence="1" key="1">
    <citation type="submission" date="2025-08" db="UniProtKB">
        <authorList>
            <consortium name="Ensembl"/>
        </authorList>
    </citation>
    <scope>IDENTIFICATION</scope>
</reference>
<evidence type="ECO:0000313" key="2">
    <source>
        <dbReference type="Proteomes" id="UP000694402"/>
    </source>
</evidence>